<comment type="caution">
    <text evidence="2">The sequence shown here is derived from an EMBL/GenBank/DDBJ whole genome shotgun (WGS) entry which is preliminary data.</text>
</comment>
<organism evidence="2 3">
    <name type="scientific">Phytohabitans houttuyneae</name>
    <dbReference type="NCBI Taxonomy" id="1076126"/>
    <lineage>
        <taxon>Bacteria</taxon>
        <taxon>Bacillati</taxon>
        <taxon>Actinomycetota</taxon>
        <taxon>Actinomycetes</taxon>
        <taxon>Micromonosporales</taxon>
        <taxon>Micromonosporaceae</taxon>
    </lineage>
</organism>
<gene>
    <name evidence="2" type="ORF">Phou_075790</name>
</gene>
<dbReference type="RefSeq" id="WP_178134997.1">
    <property type="nucleotide sequence ID" value="NZ_BAABGO010000085.1"/>
</dbReference>
<evidence type="ECO:0000313" key="2">
    <source>
        <dbReference type="EMBL" id="GFJ83399.1"/>
    </source>
</evidence>
<sequence>MHPQHQQPPAAARRRRKVVTVLAVVGGVLGLGLVIVAALAVLGGGEEQGTAGPPAATTATTTAAATVAAAAAGGVPPEPDQKTWDAYIADLNAISPLIVGGDKRKDEEKAVDRGRDQCANVADGFDDQKLVDLVIQRFTSPARPDGFDRSTATRILLVVRQHICPSY</sequence>
<reference evidence="2 3" key="2">
    <citation type="submission" date="2020-03" db="EMBL/GenBank/DDBJ databases">
        <authorList>
            <person name="Ichikawa N."/>
            <person name="Kimura A."/>
            <person name="Kitahashi Y."/>
            <person name="Uohara A."/>
        </authorList>
    </citation>
    <scope>NUCLEOTIDE SEQUENCE [LARGE SCALE GENOMIC DNA]</scope>
    <source>
        <strain evidence="2 3">NBRC 108639</strain>
    </source>
</reference>
<feature type="transmembrane region" description="Helical" evidence="1">
    <location>
        <begin position="21"/>
        <end position="42"/>
    </location>
</feature>
<keyword evidence="1" id="KW-0472">Membrane</keyword>
<evidence type="ECO:0000256" key="1">
    <source>
        <dbReference type="SAM" id="Phobius"/>
    </source>
</evidence>
<protein>
    <recommendedName>
        <fullName evidence="4">DUF732 domain-containing protein</fullName>
    </recommendedName>
</protein>
<dbReference type="AlphaFoldDB" id="A0A6V8KMF5"/>
<evidence type="ECO:0008006" key="4">
    <source>
        <dbReference type="Google" id="ProtNLM"/>
    </source>
</evidence>
<keyword evidence="1" id="KW-0812">Transmembrane</keyword>
<dbReference type="EMBL" id="BLPF01000003">
    <property type="protein sequence ID" value="GFJ83399.1"/>
    <property type="molecule type" value="Genomic_DNA"/>
</dbReference>
<dbReference type="Proteomes" id="UP000482800">
    <property type="component" value="Unassembled WGS sequence"/>
</dbReference>
<name>A0A6V8KMF5_9ACTN</name>
<evidence type="ECO:0000313" key="3">
    <source>
        <dbReference type="Proteomes" id="UP000482800"/>
    </source>
</evidence>
<reference evidence="2 3" key="1">
    <citation type="submission" date="2020-03" db="EMBL/GenBank/DDBJ databases">
        <title>Whole genome shotgun sequence of Phytohabitans houttuyneae NBRC 108639.</title>
        <authorList>
            <person name="Komaki H."/>
            <person name="Tamura T."/>
        </authorList>
    </citation>
    <scope>NUCLEOTIDE SEQUENCE [LARGE SCALE GENOMIC DNA]</scope>
    <source>
        <strain evidence="2 3">NBRC 108639</strain>
    </source>
</reference>
<proteinExistence type="predicted"/>
<accession>A0A6V8KMF5</accession>
<keyword evidence="1" id="KW-1133">Transmembrane helix</keyword>
<keyword evidence="3" id="KW-1185">Reference proteome</keyword>